<dbReference type="AlphaFoldDB" id="A0A1G4XA15"/>
<reference evidence="2 3" key="1">
    <citation type="submission" date="2016-10" db="EMBL/GenBank/DDBJ databases">
        <authorList>
            <person name="Varghese N."/>
            <person name="Submissions S."/>
        </authorList>
    </citation>
    <scope>NUCLEOTIDE SEQUENCE [LARGE SCALE GENOMIC DNA]</scope>
    <source>
        <strain evidence="2 3">CGMCC 1.12102</strain>
    </source>
</reference>
<accession>A0A1G4XA15</accession>
<dbReference type="PROSITE" id="PS51257">
    <property type="entry name" value="PROKAR_LIPOPROTEIN"/>
    <property type="match status" value="1"/>
</dbReference>
<proteinExistence type="predicted"/>
<dbReference type="EMBL" id="FMUI01000002">
    <property type="protein sequence ID" value="SCX38027.1"/>
    <property type="molecule type" value="Genomic_DNA"/>
</dbReference>
<dbReference type="Proteomes" id="UP000183569">
    <property type="component" value="Unassembled WGS sequence"/>
</dbReference>
<name>A0A1G4XA15_9ENTR</name>
<evidence type="ECO:0000313" key="2">
    <source>
        <dbReference type="EMBL" id="SCX38027.1"/>
    </source>
</evidence>
<gene>
    <name evidence="2" type="ORF">SAMN02927897_00173</name>
</gene>
<dbReference type="RefSeq" id="WP_017456653.1">
    <property type="nucleotide sequence ID" value="NZ_CP016337.1"/>
</dbReference>
<evidence type="ECO:0000313" key="3">
    <source>
        <dbReference type="Proteomes" id="UP000183569"/>
    </source>
</evidence>
<comment type="caution">
    <text evidence="2">The sequence shown here is derived from an EMBL/GenBank/DDBJ whole genome shotgun (WGS) entry which is preliminary data.</text>
</comment>
<feature type="signal peptide" evidence="1">
    <location>
        <begin position="1"/>
        <end position="23"/>
    </location>
</feature>
<protein>
    <submittedName>
        <fullName evidence="2">Uncharacterized protein</fullName>
    </submittedName>
</protein>
<organism evidence="2 3">
    <name type="scientific">Kosakonia sacchari</name>
    <dbReference type="NCBI Taxonomy" id="1158459"/>
    <lineage>
        <taxon>Bacteria</taxon>
        <taxon>Pseudomonadati</taxon>
        <taxon>Pseudomonadota</taxon>
        <taxon>Gammaproteobacteria</taxon>
        <taxon>Enterobacterales</taxon>
        <taxon>Enterobacteriaceae</taxon>
        <taxon>Kosakonia</taxon>
    </lineage>
</organism>
<keyword evidence="1" id="KW-0732">Signal</keyword>
<dbReference type="GeneID" id="23845367"/>
<feature type="chain" id="PRO_5032267396" evidence="1">
    <location>
        <begin position="24"/>
        <end position="300"/>
    </location>
</feature>
<sequence length="300" mass="33402">MIKKITYASAMLLAACASFSANAVPKTAANKCPAAMDVESVEIRDGQQLMILTKTALENYEMAVAKDAKCVSIYRDTYRAKYLPELKKLDASTSEPVVKLKTAPLLAAFENVMQPGVDIKETDSRVNAYYVVANAYLETAMPGKWKVSEDSDEMRGEKTYLYTLESEDVAKLSPPYKQAKATILVMQKEKAGVISDPKIMYYVSEGQLTLPVEGGEIAAKYDDDGISRYDGTICSDDNRAFCPDLTIYQMFAYLDVRSSHKAIIELPFYIDGPYQYHFKTTGLITRRTTPDYLLPKNAGK</sequence>
<evidence type="ECO:0000256" key="1">
    <source>
        <dbReference type="SAM" id="SignalP"/>
    </source>
</evidence>